<keyword evidence="1" id="KW-0472">Membrane</keyword>
<feature type="transmembrane region" description="Helical" evidence="1">
    <location>
        <begin position="95"/>
        <end position="113"/>
    </location>
</feature>
<evidence type="ECO:0000313" key="3">
    <source>
        <dbReference type="Proteomes" id="UP000076983"/>
    </source>
</evidence>
<dbReference type="PATRIC" id="fig|29557.3.peg.147"/>
<comment type="caution">
    <text evidence="2">The sequence shown here is derived from an EMBL/GenBank/DDBJ whole genome shotgun (WGS) entry which is preliminary data.</text>
</comment>
<name>A0A168RMD1_9BACT</name>
<dbReference type="Proteomes" id="UP000076983">
    <property type="component" value="Unassembled WGS sequence"/>
</dbReference>
<organism evidence="2 3">
    <name type="scientific">Mycoplasmopsis gallinarum</name>
    <dbReference type="NCBI Taxonomy" id="29557"/>
    <lineage>
        <taxon>Bacteria</taxon>
        <taxon>Bacillati</taxon>
        <taxon>Mycoplasmatota</taxon>
        <taxon>Mycoplasmoidales</taxon>
        <taxon>Metamycoplasmataceae</taxon>
        <taxon>Mycoplasmopsis</taxon>
    </lineage>
</organism>
<sequence>MNAKIQKRANLTFTLGLLSLLFFLVVLAVTIPAALAGESAMTYTAIALKIIYFFIFAFTIFYALGIEELRAFAGVILIIALLGNSLESIHVTGTWISLILNLISWICLIIVVAKAGKLRKMN</sequence>
<accession>A0A168RMD1</accession>
<keyword evidence="1" id="KW-0812">Transmembrane</keyword>
<feature type="transmembrane region" description="Helical" evidence="1">
    <location>
        <begin position="46"/>
        <end position="64"/>
    </location>
</feature>
<feature type="transmembrane region" description="Helical" evidence="1">
    <location>
        <begin position="71"/>
        <end position="89"/>
    </location>
</feature>
<dbReference type="AlphaFoldDB" id="A0A168RMD1"/>
<keyword evidence="1" id="KW-1133">Transmembrane helix</keyword>
<dbReference type="STRING" id="29557.MGALLINA_01660"/>
<evidence type="ECO:0000313" key="2">
    <source>
        <dbReference type="EMBL" id="OAB49118.1"/>
    </source>
</evidence>
<evidence type="ECO:0000256" key="1">
    <source>
        <dbReference type="SAM" id="Phobius"/>
    </source>
</evidence>
<protein>
    <submittedName>
        <fullName evidence="2">Uncharacterized protein</fullName>
    </submittedName>
</protein>
<dbReference type="RefSeq" id="WP_063625985.1">
    <property type="nucleotide sequence ID" value="NZ_LVLH01000020.1"/>
</dbReference>
<keyword evidence="3" id="KW-1185">Reference proteome</keyword>
<gene>
    <name evidence="2" type="ORF">MGALLINA_01660</name>
</gene>
<reference evidence="2 3" key="1">
    <citation type="submission" date="2016-03" db="EMBL/GenBank/DDBJ databases">
        <title>Genome sequence of Mycoplasma gallinarum strain Mgn_IPT.</title>
        <authorList>
            <person name="Yacoub E."/>
            <person name="Sirand-Pugnet P."/>
            <person name="Barre A."/>
            <person name="Maurier F."/>
            <person name="Blanchard A."/>
            <person name="Ben Abdelmoumen B.M."/>
        </authorList>
    </citation>
    <scope>NUCLEOTIDE SEQUENCE [LARGE SCALE GENOMIC DNA]</scope>
    <source>
        <strain evidence="2 3">Mgn_IPT</strain>
    </source>
</reference>
<dbReference type="EMBL" id="LVLH01000020">
    <property type="protein sequence ID" value="OAB49118.1"/>
    <property type="molecule type" value="Genomic_DNA"/>
</dbReference>
<proteinExistence type="predicted"/>